<evidence type="ECO:0000313" key="2">
    <source>
        <dbReference type="EMBL" id="KKK51508.1"/>
    </source>
</evidence>
<dbReference type="EMBL" id="LAZR01067477">
    <property type="protein sequence ID" value="KKK51508.1"/>
    <property type="molecule type" value="Genomic_DNA"/>
</dbReference>
<reference evidence="2" key="1">
    <citation type="journal article" date="2015" name="Nature">
        <title>Complex archaea that bridge the gap between prokaryotes and eukaryotes.</title>
        <authorList>
            <person name="Spang A."/>
            <person name="Saw J.H."/>
            <person name="Jorgensen S.L."/>
            <person name="Zaremba-Niedzwiedzka K."/>
            <person name="Martijn J."/>
            <person name="Lind A.E."/>
            <person name="van Eijk R."/>
            <person name="Schleper C."/>
            <person name="Guy L."/>
            <person name="Ettema T.J."/>
        </authorList>
    </citation>
    <scope>NUCLEOTIDE SEQUENCE</scope>
</reference>
<gene>
    <name evidence="2" type="ORF">LCGC14_3114260</name>
</gene>
<dbReference type="Pfam" id="PF16510">
    <property type="entry name" value="P22_portal"/>
    <property type="match status" value="1"/>
</dbReference>
<dbReference type="InterPro" id="IPR032427">
    <property type="entry name" value="P22_portal"/>
</dbReference>
<comment type="caution">
    <text evidence="2">The sequence shown here is derived from an EMBL/GenBank/DDBJ whole genome shotgun (WGS) entry which is preliminary data.</text>
</comment>
<feature type="compositionally biased region" description="Gly residues" evidence="1">
    <location>
        <begin position="213"/>
        <end position="226"/>
    </location>
</feature>
<name>A0A0F8W4L1_9ZZZZ</name>
<protein>
    <submittedName>
        <fullName evidence="2">Uncharacterized protein</fullName>
    </submittedName>
</protein>
<proteinExistence type="predicted"/>
<accession>A0A0F8W4L1</accession>
<sequence>NIPGLKVKKKPGSDLRREPGAALPSGIFNLISYLEGAIEKLSGNTEVVQGKSPGEVKSGVAIEALQAAAMAIIRLKARSVEALLERVGQKFIARIFQYETEDRLMWRLKSGQDYEKFMFFKKMLRDKKLFKSPKDAWKDFLFKVRPGSSLNMNNWQKSMIAMQMYQAQPKPLIDRQGVLETMDWPGRSDIIARLEAQEAAELEMALVMQGMGGKGGVMPGRPGGSAPGITDTNSPHAAQGAREAQSKGVGGIQ</sequence>
<organism evidence="2">
    <name type="scientific">marine sediment metagenome</name>
    <dbReference type="NCBI Taxonomy" id="412755"/>
    <lineage>
        <taxon>unclassified sequences</taxon>
        <taxon>metagenomes</taxon>
        <taxon>ecological metagenomes</taxon>
    </lineage>
</organism>
<feature type="region of interest" description="Disordered" evidence="1">
    <location>
        <begin position="213"/>
        <end position="253"/>
    </location>
</feature>
<dbReference type="AlphaFoldDB" id="A0A0F8W4L1"/>
<evidence type="ECO:0000256" key="1">
    <source>
        <dbReference type="SAM" id="MobiDB-lite"/>
    </source>
</evidence>
<feature type="non-terminal residue" evidence="2">
    <location>
        <position position="1"/>
    </location>
</feature>